<dbReference type="Pfam" id="PF09273">
    <property type="entry name" value="Rubis-subs-bind"/>
    <property type="match status" value="1"/>
</dbReference>
<proteinExistence type="predicted"/>
<dbReference type="Proteomes" id="UP000250321">
    <property type="component" value="Unassembled WGS sequence"/>
</dbReference>
<dbReference type="EMBL" id="PJQY01001540">
    <property type="protein sequence ID" value="PQQ01690.1"/>
    <property type="molecule type" value="Genomic_DNA"/>
</dbReference>
<dbReference type="OrthoDB" id="1746651at2759"/>
<sequence length="117" mass="13299">MAVNKPLSSHDAMELDKDCSIVLELSESDPFFDKKKKLLQDMGFSTKEEIHVKRSSDPNWISTSLKIMLQIERIINSDETELYFAGDEPMDMYGHRNELEALNSILQLVESSLSSAC</sequence>
<keyword evidence="3" id="KW-1185">Reference proteome</keyword>
<reference evidence="2 3" key="1">
    <citation type="submission" date="2018-02" db="EMBL/GenBank/DDBJ databases">
        <title>Draft genome of wild Prunus yedoensis var. nudiflora.</title>
        <authorList>
            <person name="Baek S."/>
            <person name="Kim J.-H."/>
            <person name="Choi K."/>
            <person name="Kim G.-B."/>
            <person name="Cho A."/>
            <person name="Jang H."/>
            <person name="Shin C.-H."/>
            <person name="Yu H.-J."/>
            <person name="Mun J.-H."/>
        </authorList>
    </citation>
    <scope>NUCLEOTIDE SEQUENCE [LARGE SCALE GENOMIC DNA]</scope>
    <source>
        <strain evidence="3">cv. Jeju island</strain>
        <tissue evidence="2">Leaf</tissue>
    </source>
</reference>
<feature type="domain" description="Rubisco LSMT substrate-binding" evidence="1">
    <location>
        <begin position="27"/>
        <end position="115"/>
    </location>
</feature>
<comment type="caution">
    <text evidence="2">The sequence shown here is derived from an EMBL/GenBank/DDBJ whole genome shotgun (WGS) entry which is preliminary data.</text>
</comment>
<protein>
    <recommendedName>
        <fullName evidence="1">Rubisco LSMT substrate-binding domain-containing protein</fullName>
    </recommendedName>
</protein>
<dbReference type="InterPro" id="IPR036464">
    <property type="entry name" value="Rubisco_LSMT_subst-bd_sf"/>
</dbReference>
<name>A0A314Y7V2_PRUYE</name>
<dbReference type="Gene3D" id="3.90.1420.10">
    <property type="entry name" value="Rubisco LSMT, substrate-binding domain"/>
    <property type="match status" value="1"/>
</dbReference>
<evidence type="ECO:0000313" key="3">
    <source>
        <dbReference type="Proteomes" id="UP000250321"/>
    </source>
</evidence>
<dbReference type="STRING" id="2094558.A0A314Y7V2"/>
<dbReference type="SUPFAM" id="SSF81822">
    <property type="entry name" value="RuBisCo LSMT C-terminal, substrate-binding domain"/>
    <property type="match status" value="1"/>
</dbReference>
<evidence type="ECO:0000313" key="2">
    <source>
        <dbReference type="EMBL" id="PQQ01690.1"/>
    </source>
</evidence>
<gene>
    <name evidence="2" type="ORF">Pyn_07649</name>
</gene>
<dbReference type="InterPro" id="IPR015353">
    <property type="entry name" value="Rubisco_LSMT_subst-bd"/>
</dbReference>
<evidence type="ECO:0000259" key="1">
    <source>
        <dbReference type="Pfam" id="PF09273"/>
    </source>
</evidence>
<dbReference type="AlphaFoldDB" id="A0A314Y7V2"/>
<organism evidence="2 3">
    <name type="scientific">Prunus yedoensis var. nudiflora</name>
    <dbReference type="NCBI Taxonomy" id="2094558"/>
    <lineage>
        <taxon>Eukaryota</taxon>
        <taxon>Viridiplantae</taxon>
        <taxon>Streptophyta</taxon>
        <taxon>Embryophyta</taxon>
        <taxon>Tracheophyta</taxon>
        <taxon>Spermatophyta</taxon>
        <taxon>Magnoliopsida</taxon>
        <taxon>eudicotyledons</taxon>
        <taxon>Gunneridae</taxon>
        <taxon>Pentapetalae</taxon>
        <taxon>rosids</taxon>
        <taxon>fabids</taxon>
        <taxon>Rosales</taxon>
        <taxon>Rosaceae</taxon>
        <taxon>Amygdaloideae</taxon>
        <taxon>Amygdaleae</taxon>
        <taxon>Prunus</taxon>
    </lineage>
</organism>
<accession>A0A314Y7V2</accession>